<keyword evidence="5" id="KW-0411">Iron-sulfur</keyword>
<organism evidence="8">
    <name type="scientific">Candidatus Caldatribacterium californiense</name>
    <dbReference type="NCBI Taxonomy" id="1454726"/>
    <lineage>
        <taxon>Bacteria</taxon>
        <taxon>Pseudomonadati</taxon>
        <taxon>Atribacterota</taxon>
        <taxon>Atribacteria</taxon>
        <taxon>Atribacterales</taxon>
        <taxon>Candidatus Caldatribacteriaceae</taxon>
        <taxon>Candidatus Caldatribacterium</taxon>
    </lineage>
</organism>
<evidence type="ECO:0000256" key="5">
    <source>
        <dbReference type="ARBA" id="ARBA00023014"/>
    </source>
</evidence>
<dbReference type="EMBL" id="DTFV01000057">
    <property type="protein sequence ID" value="HGI30397.1"/>
    <property type="molecule type" value="Genomic_DNA"/>
</dbReference>
<dbReference type="NCBIfam" id="NF004885">
    <property type="entry name" value="PRK06246.1"/>
    <property type="match status" value="1"/>
</dbReference>
<keyword evidence="6 8" id="KW-0456">Lyase</keyword>
<evidence type="ECO:0000256" key="2">
    <source>
        <dbReference type="ARBA" id="ARBA00022485"/>
    </source>
</evidence>
<proteinExistence type="inferred from homology"/>
<dbReference type="PANTHER" id="PTHR30389:SF17">
    <property type="entry name" value="L(+)-TARTRATE DEHYDRATASE SUBUNIT ALPHA-RELATED"/>
    <property type="match status" value="1"/>
</dbReference>
<dbReference type="PANTHER" id="PTHR30389">
    <property type="entry name" value="FUMARATE HYDRATASE-RELATED"/>
    <property type="match status" value="1"/>
</dbReference>
<dbReference type="GO" id="GO:0051539">
    <property type="term" value="F:4 iron, 4 sulfur cluster binding"/>
    <property type="evidence" value="ECO:0007669"/>
    <property type="project" value="UniProtKB-KW"/>
</dbReference>
<evidence type="ECO:0000259" key="7">
    <source>
        <dbReference type="Pfam" id="PF05681"/>
    </source>
</evidence>
<comment type="caution">
    <text evidence="8">The sequence shown here is derived from an EMBL/GenBank/DDBJ whole genome shotgun (WGS) entry which is preliminary data.</text>
</comment>
<dbReference type="GO" id="GO:0046872">
    <property type="term" value="F:metal ion binding"/>
    <property type="evidence" value="ECO:0007669"/>
    <property type="project" value="UniProtKB-KW"/>
</dbReference>
<evidence type="ECO:0000256" key="3">
    <source>
        <dbReference type="ARBA" id="ARBA00022723"/>
    </source>
</evidence>
<dbReference type="InterPro" id="IPR004646">
    <property type="entry name" value="Fe-S_hydro-lyase_TtdA-typ_cat"/>
</dbReference>
<dbReference type="EC" id="4.2.1.2" evidence="8"/>
<dbReference type="NCBIfam" id="TIGR00722">
    <property type="entry name" value="ttdA_fumA_fumB"/>
    <property type="match status" value="1"/>
</dbReference>
<evidence type="ECO:0000256" key="1">
    <source>
        <dbReference type="ARBA" id="ARBA00008876"/>
    </source>
</evidence>
<dbReference type="GO" id="GO:0004333">
    <property type="term" value="F:fumarate hydratase activity"/>
    <property type="evidence" value="ECO:0007669"/>
    <property type="project" value="UniProtKB-EC"/>
</dbReference>
<keyword evidence="3" id="KW-0479">Metal-binding</keyword>
<dbReference type="InterPro" id="IPR051208">
    <property type="entry name" value="Class-I_Fumarase/Tartrate_DH"/>
</dbReference>
<comment type="similarity">
    <text evidence="1">Belongs to the class-I fumarase family.</text>
</comment>
<name>A0A7V3YG38_9BACT</name>
<evidence type="ECO:0000256" key="4">
    <source>
        <dbReference type="ARBA" id="ARBA00023004"/>
    </source>
</evidence>
<evidence type="ECO:0000313" key="8">
    <source>
        <dbReference type="EMBL" id="HGI30397.1"/>
    </source>
</evidence>
<gene>
    <name evidence="8" type="ORF">ENV30_03705</name>
</gene>
<protein>
    <submittedName>
        <fullName evidence="8">Fumarate hydratase</fullName>
        <ecNumber evidence="8">4.2.1.2</ecNumber>
    </submittedName>
</protein>
<accession>A0A7V3YG38</accession>
<dbReference type="AlphaFoldDB" id="A0A7V3YG38"/>
<dbReference type="Pfam" id="PF05681">
    <property type="entry name" value="Fumerase"/>
    <property type="match status" value="1"/>
</dbReference>
<keyword evidence="2" id="KW-0004">4Fe-4S</keyword>
<sequence length="280" mass="31260">MKEIWVFDIVEKVKNALLEINIRSDAALRQKMLDALVAEESEAGREMLTQILENYVVAEERRLPLCQDTGMVMAEVRVGSEVSIRGGDLRQALDEAIRLAYREGYFRKSIIADPFFGKNTQDNTPGVYFFEWVEGNCLEIDLLVKGGGCDNITTLGMLEPGSTPDDVERFILRELDRKAALACPPLVVGVGIGGNGAYALFLASRALSRPLGSLHPDPRYRELEKKWCEDINRLGIGPQGVGGRVTCLEVRIETYPCHIASFPVGLVCSCHVFRRKTLRW</sequence>
<reference evidence="8" key="1">
    <citation type="journal article" date="2020" name="mSystems">
        <title>Genome- and Community-Level Interaction Insights into Carbon Utilization and Element Cycling Functions of Hydrothermarchaeota in Hydrothermal Sediment.</title>
        <authorList>
            <person name="Zhou Z."/>
            <person name="Liu Y."/>
            <person name="Xu W."/>
            <person name="Pan J."/>
            <person name="Luo Z.H."/>
            <person name="Li M."/>
        </authorList>
    </citation>
    <scope>NUCLEOTIDE SEQUENCE [LARGE SCALE GENOMIC DNA]</scope>
    <source>
        <strain evidence="8">SpSt-747</strain>
    </source>
</reference>
<feature type="domain" description="Fe-S hydro-lyase tartrate dehydratase alpha-type catalytic" evidence="7">
    <location>
        <begin position="11"/>
        <end position="278"/>
    </location>
</feature>
<evidence type="ECO:0000256" key="6">
    <source>
        <dbReference type="ARBA" id="ARBA00023239"/>
    </source>
</evidence>
<keyword evidence="4" id="KW-0408">Iron</keyword>